<evidence type="ECO:0000313" key="9">
    <source>
        <dbReference type="EMBL" id="CAL8070937.1"/>
    </source>
</evidence>
<feature type="domain" description="Glycoside hydrolase 35 catalytic" evidence="6">
    <location>
        <begin position="57"/>
        <end position="380"/>
    </location>
</feature>
<keyword evidence="5" id="KW-0732">Signal</keyword>
<dbReference type="InterPro" id="IPR026283">
    <property type="entry name" value="B-gal_1-like"/>
</dbReference>
<evidence type="ECO:0000256" key="1">
    <source>
        <dbReference type="ARBA" id="ARBA00009809"/>
    </source>
</evidence>
<dbReference type="InterPro" id="IPR001944">
    <property type="entry name" value="Glycoside_Hdrlase_35"/>
</dbReference>
<sequence>MGPKNYLILTLCGILLGIVQFSSGKGIAADEDLPTVYEYFRNSSSDVVGLVAEADGFKLNGKKIKIMSGAIHYFRVHPDLWRDRLKKLRAMGANAVETYVSWNLHEPKMGVFDFGNGTEQMSPFTDIRRFVQIAQEEDLLVIFRPGPYICTEFEFGGFPSWLQRDPDMKVRTNYQPYLDRVKIFFDALMPQVEDLQFTRGGSIIAIQIENEYGFFNAVSKEYLEFLVNYFDNMGITNETLFFTSDGVGSGDRGTLPGLLKTANFGSDVDWNFGQLQEMQPDKPLMVMEYYPGWFDHWFENHQVRPPGAFVDTLDGILGKWDGNVNLYMFHGGTNFAFLAGANAWHEERHYDPDVTSYDYDATLSEAGDYTVKYHLGKTLFELYQEPQIKRTELIPESVKISYPAVPLQQYLSYDDIIAQVPATSKFQVERPLSMENLPMNDGNGQSFGYIIYRKNADVSNGTNFEAGPVKDFGMLLIDSQLQPTGFQDDRYWINSEETFSLSVGASGNHTVDLLIENHGRVNFGNDNDFLQQKGLVDGVYKLNGNDITDIEIIALEFKSAWVNGLTSWKSVENQTNLQAPLILQTTFEISDEPGDTFLDMSSWHKGIVFINGFNIGRYFRVGPQQTLYVPAPLLKQGTNTVMWICFKRYILTCYFLNLQIASDLQIFIISAFVGNCF</sequence>
<dbReference type="Pfam" id="PF21317">
    <property type="entry name" value="BetaGal_ABD_1"/>
    <property type="match status" value="1"/>
</dbReference>
<dbReference type="SUPFAM" id="SSF51445">
    <property type="entry name" value="(Trans)glycosidases"/>
    <property type="match status" value="1"/>
</dbReference>
<evidence type="ECO:0000313" key="10">
    <source>
        <dbReference type="Proteomes" id="UP001642540"/>
    </source>
</evidence>
<dbReference type="Gene3D" id="2.60.120.260">
    <property type="entry name" value="Galactose-binding domain-like"/>
    <property type="match status" value="2"/>
</dbReference>
<dbReference type="Gene3D" id="3.20.20.80">
    <property type="entry name" value="Glycosidases"/>
    <property type="match status" value="1"/>
</dbReference>
<dbReference type="SUPFAM" id="SSF49785">
    <property type="entry name" value="Galactose-binding domain-like"/>
    <property type="match status" value="1"/>
</dbReference>
<evidence type="ECO:0000256" key="4">
    <source>
        <dbReference type="RuleBase" id="RU003679"/>
    </source>
</evidence>
<evidence type="ECO:0000256" key="2">
    <source>
        <dbReference type="ARBA" id="ARBA00022801"/>
    </source>
</evidence>
<dbReference type="PANTHER" id="PTHR23421">
    <property type="entry name" value="BETA-GALACTOSIDASE RELATED"/>
    <property type="match status" value="1"/>
</dbReference>
<feature type="chain" id="PRO_5046098915" description="Beta-galactosidase" evidence="5">
    <location>
        <begin position="25"/>
        <end position="677"/>
    </location>
</feature>
<evidence type="ECO:0000259" key="8">
    <source>
        <dbReference type="Pfam" id="PF21467"/>
    </source>
</evidence>
<organism evidence="9 10">
    <name type="scientific">Orchesella dallaii</name>
    <dbReference type="NCBI Taxonomy" id="48710"/>
    <lineage>
        <taxon>Eukaryota</taxon>
        <taxon>Metazoa</taxon>
        <taxon>Ecdysozoa</taxon>
        <taxon>Arthropoda</taxon>
        <taxon>Hexapoda</taxon>
        <taxon>Collembola</taxon>
        <taxon>Entomobryomorpha</taxon>
        <taxon>Entomobryoidea</taxon>
        <taxon>Orchesellidae</taxon>
        <taxon>Orchesellinae</taxon>
        <taxon>Orchesella</taxon>
    </lineage>
</organism>
<evidence type="ECO:0000259" key="6">
    <source>
        <dbReference type="Pfam" id="PF01301"/>
    </source>
</evidence>
<keyword evidence="3" id="KW-0326">Glycosidase</keyword>
<dbReference type="PIRSF" id="PIRSF006336">
    <property type="entry name" value="B-gal"/>
    <property type="match status" value="1"/>
</dbReference>
<evidence type="ECO:0008006" key="11">
    <source>
        <dbReference type="Google" id="ProtNLM"/>
    </source>
</evidence>
<evidence type="ECO:0000259" key="7">
    <source>
        <dbReference type="Pfam" id="PF21317"/>
    </source>
</evidence>
<protein>
    <recommendedName>
        <fullName evidence="11">Beta-galactosidase</fullName>
    </recommendedName>
</protein>
<feature type="domain" description="Beta-galactosidase 1-like first all-beta" evidence="7">
    <location>
        <begin position="444"/>
        <end position="555"/>
    </location>
</feature>
<dbReference type="Pfam" id="PF21467">
    <property type="entry name" value="BetaGal_gal-bd"/>
    <property type="match status" value="1"/>
</dbReference>
<dbReference type="InterPro" id="IPR048913">
    <property type="entry name" value="BetaGal_gal-bd"/>
</dbReference>
<dbReference type="InterPro" id="IPR017853">
    <property type="entry name" value="GH"/>
</dbReference>
<keyword evidence="2" id="KW-0378">Hydrolase</keyword>
<evidence type="ECO:0000256" key="5">
    <source>
        <dbReference type="SAM" id="SignalP"/>
    </source>
</evidence>
<dbReference type="PRINTS" id="PR00742">
    <property type="entry name" value="GLHYDRLASE35"/>
</dbReference>
<accession>A0ABP1PLX0</accession>
<feature type="domain" description="Beta-galactosidase galactose-binding" evidence="8">
    <location>
        <begin position="581"/>
        <end position="639"/>
    </location>
</feature>
<comment type="similarity">
    <text evidence="1 4">Belongs to the glycosyl hydrolase 35 family.</text>
</comment>
<reference evidence="9 10" key="1">
    <citation type="submission" date="2024-08" db="EMBL/GenBank/DDBJ databases">
        <authorList>
            <person name="Cucini C."/>
            <person name="Frati F."/>
        </authorList>
    </citation>
    <scope>NUCLEOTIDE SEQUENCE [LARGE SCALE GENOMIC DNA]</scope>
</reference>
<comment type="caution">
    <text evidence="9">The sequence shown here is derived from an EMBL/GenBank/DDBJ whole genome shotgun (WGS) entry which is preliminary data.</text>
</comment>
<gene>
    <name evidence="9" type="ORF">ODALV1_LOCUS1489</name>
</gene>
<dbReference type="Proteomes" id="UP001642540">
    <property type="component" value="Unassembled WGS sequence"/>
</dbReference>
<dbReference type="InterPro" id="IPR008979">
    <property type="entry name" value="Galactose-bd-like_sf"/>
</dbReference>
<dbReference type="Pfam" id="PF01301">
    <property type="entry name" value="Glyco_hydro_35"/>
    <property type="match status" value="1"/>
</dbReference>
<dbReference type="EMBL" id="CAXLJM020000004">
    <property type="protein sequence ID" value="CAL8070937.1"/>
    <property type="molecule type" value="Genomic_DNA"/>
</dbReference>
<name>A0ABP1PLX0_9HEXA</name>
<keyword evidence="10" id="KW-1185">Reference proteome</keyword>
<dbReference type="InterPro" id="IPR031330">
    <property type="entry name" value="Gly_Hdrlase_35_cat"/>
</dbReference>
<dbReference type="InterPro" id="IPR048912">
    <property type="entry name" value="BetaGal1-like_ABD1"/>
</dbReference>
<feature type="signal peptide" evidence="5">
    <location>
        <begin position="1"/>
        <end position="24"/>
    </location>
</feature>
<proteinExistence type="inferred from homology"/>
<evidence type="ECO:0000256" key="3">
    <source>
        <dbReference type="ARBA" id="ARBA00023295"/>
    </source>
</evidence>